<sequence length="242" mass="28586">MNKVINEMMSNCKVDVSSSEVKKSNFIKPIGSEWHANQYNDNKNMNVILSLLSTQSMKPCDLKELYELYHAKIENYFELVKTPFNTRRAMLFNLLEDQVLQDVIERNNQGQLLIYEEKEKPEVILEQKVEKLAELVPSAFKYTLLQARGLTKFDNYGAYAKLLWKNHKKILKEIQSELSKEIFNRKKDQYKYNMNGKTYVIEKLICYKCNKRDHKASYCSEKTVNNIKKTIVTAYRGYYKNN</sequence>
<reference evidence="2" key="2">
    <citation type="submission" date="2015-08" db="UniProtKB">
        <authorList>
            <consortium name="WormBaseParasite"/>
        </authorList>
    </citation>
    <scope>IDENTIFICATION</scope>
</reference>
<protein>
    <submittedName>
        <fullName evidence="2">PRE_C2HC domain-containing protein</fullName>
    </submittedName>
</protein>
<organism evidence="1 2">
    <name type="scientific">Strongyloides venezuelensis</name>
    <name type="common">Threadworm</name>
    <dbReference type="NCBI Taxonomy" id="75913"/>
    <lineage>
        <taxon>Eukaryota</taxon>
        <taxon>Metazoa</taxon>
        <taxon>Ecdysozoa</taxon>
        <taxon>Nematoda</taxon>
        <taxon>Chromadorea</taxon>
        <taxon>Rhabditida</taxon>
        <taxon>Tylenchina</taxon>
        <taxon>Panagrolaimomorpha</taxon>
        <taxon>Strongyloidoidea</taxon>
        <taxon>Strongyloididae</taxon>
        <taxon>Strongyloides</taxon>
    </lineage>
</organism>
<dbReference type="Proteomes" id="UP000035680">
    <property type="component" value="Unassembled WGS sequence"/>
</dbReference>
<dbReference type="AlphaFoldDB" id="A0A0K0FDR0"/>
<reference evidence="1" key="1">
    <citation type="submission" date="2014-07" db="EMBL/GenBank/DDBJ databases">
        <authorList>
            <person name="Martin A.A"/>
            <person name="De Silva N."/>
        </authorList>
    </citation>
    <scope>NUCLEOTIDE SEQUENCE</scope>
</reference>
<name>A0A0K0FDR0_STRVS</name>
<proteinExistence type="predicted"/>
<evidence type="ECO:0000313" key="1">
    <source>
        <dbReference type="Proteomes" id="UP000035680"/>
    </source>
</evidence>
<dbReference type="WBParaSite" id="SVE_0698600.1">
    <property type="protein sequence ID" value="SVE_0698600.1"/>
    <property type="gene ID" value="SVE_0698600"/>
</dbReference>
<evidence type="ECO:0000313" key="2">
    <source>
        <dbReference type="WBParaSite" id="SVE_0698600.1"/>
    </source>
</evidence>
<accession>A0A0K0FDR0</accession>
<keyword evidence="1" id="KW-1185">Reference proteome</keyword>